<dbReference type="EMBL" id="JAAIUW010000002">
    <property type="protein sequence ID" value="KAF7841153.1"/>
    <property type="molecule type" value="Genomic_DNA"/>
</dbReference>
<protein>
    <submittedName>
        <fullName evidence="1">Uncharacterized protein</fullName>
    </submittedName>
</protein>
<sequence length="23" mass="2689">MGFEFDLRFFGAKVEERGAGLRR</sequence>
<gene>
    <name evidence="1" type="ORF">G2W53_003451</name>
</gene>
<name>A0A834XDJ6_9FABA</name>
<comment type="caution">
    <text evidence="1">The sequence shown here is derived from an EMBL/GenBank/DDBJ whole genome shotgun (WGS) entry which is preliminary data.</text>
</comment>
<dbReference type="AlphaFoldDB" id="A0A834XDJ6"/>
<dbReference type="Proteomes" id="UP000634136">
    <property type="component" value="Unassembled WGS sequence"/>
</dbReference>
<organism evidence="1 2">
    <name type="scientific">Senna tora</name>
    <dbReference type="NCBI Taxonomy" id="362788"/>
    <lineage>
        <taxon>Eukaryota</taxon>
        <taxon>Viridiplantae</taxon>
        <taxon>Streptophyta</taxon>
        <taxon>Embryophyta</taxon>
        <taxon>Tracheophyta</taxon>
        <taxon>Spermatophyta</taxon>
        <taxon>Magnoliopsida</taxon>
        <taxon>eudicotyledons</taxon>
        <taxon>Gunneridae</taxon>
        <taxon>Pentapetalae</taxon>
        <taxon>rosids</taxon>
        <taxon>fabids</taxon>
        <taxon>Fabales</taxon>
        <taxon>Fabaceae</taxon>
        <taxon>Caesalpinioideae</taxon>
        <taxon>Cassia clade</taxon>
        <taxon>Senna</taxon>
    </lineage>
</organism>
<keyword evidence="2" id="KW-1185">Reference proteome</keyword>
<evidence type="ECO:0000313" key="1">
    <source>
        <dbReference type="EMBL" id="KAF7841153.1"/>
    </source>
</evidence>
<reference evidence="1" key="1">
    <citation type="submission" date="2020-09" db="EMBL/GenBank/DDBJ databases">
        <title>Genome-Enabled Discovery of Anthraquinone Biosynthesis in Senna tora.</title>
        <authorList>
            <person name="Kang S.-H."/>
            <person name="Pandey R.P."/>
            <person name="Lee C.-M."/>
            <person name="Sim J.-S."/>
            <person name="Jeong J.-T."/>
            <person name="Choi B.-S."/>
            <person name="Jung M."/>
            <person name="Ginzburg D."/>
            <person name="Zhao K."/>
            <person name="Won S.Y."/>
            <person name="Oh T.-J."/>
            <person name="Yu Y."/>
            <person name="Kim N.-H."/>
            <person name="Lee O.R."/>
            <person name="Lee T.-H."/>
            <person name="Bashyal P."/>
            <person name="Kim T.-S."/>
            <person name="Lee W.-H."/>
            <person name="Kawkins C."/>
            <person name="Kim C.-K."/>
            <person name="Kim J.S."/>
            <person name="Ahn B.O."/>
            <person name="Rhee S.Y."/>
            <person name="Sohng J.K."/>
        </authorList>
    </citation>
    <scope>NUCLEOTIDE SEQUENCE</scope>
    <source>
        <tissue evidence="1">Leaf</tissue>
    </source>
</reference>
<proteinExistence type="predicted"/>
<accession>A0A834XDJ6</accession>
<evidence type="ECO:0000313" key="2">
    <source>
        <dbReference type="Proteomes" id="UP000634136"/>
    </source>
</evidence>